<gene>
    <name evidence="1" type="ORF">LQG66_21300</name>
</gene>
<evidence type="ECO:0000313" key="1">
    <source>
        <dbReference type="EMBL" id="UFZ01850.1"/>
    </source>
</evidence>
<keyword evidence="2" id="KW-1185">Reference proteome</keyword>
<proteinExistence type="predicted"/>
<evidence type="ECO:0008006" key="3">
    <source>
        <dbReference type="Google" id="ProtNLM"/>
    </source>
</evidence>
<dbReference type="Proteomes" id="UP001431010">
    <property type="component" value="Chromosome"/>
</dbReference>
<evidence type="ECO:0000313" key="2">
    <source>
        <dbReference type="Proteomes" id="UP001431010"/>
    </source>
</evidence>
<sequence length="410" mass="45273">MSDRIGGGNLVTHLAGKSTQIYQALHGVGAGMGRMDSYGWRTLARVPTPRDFDAAMLEAHKSGITPLILLEYEGSYQTLNPPQPIGSYQDWFAAGQAMAKRFRPGGDWGRENGIPDWGATVFTAINEPDVQASIPRKDYHDALAGLADGVHSVDPMLRVVPGGFATCNSHGDATLRGYGPAIADLLEDGRLDGVDLHTYYNDRWYPMTRGREFSVQTCFDRIKQAMGLSRDVNFYATEFNVARAGAWQDEHVAAKLFLNAVWDQLAVVGKDGRSPVSVLAFPWNLGDTPDVDGLAYAMAASNNPWVPEARSLVLKTVLQLAGHMKIVATDRRLALYTLSGPDADLIVWQNIAGWTDRPGRAVEIELPQWARSIEVWGWDGLQRRIEARPGRFFVDGLNANETYMFRVPRP</sequence>
<dbReference type="RefSeq" id="WP_231317643.1">
    <property type="nucleotide sequence ID" value="NZ_CP088156.1"/>
</dbReference>
<dbReference type="Gene3D" id="3.20.20.80">
    <property type="entry name" value="Glycosidases"/>
    <property type="match status" value="1"/>
</dbReference>
<dbReference type="EMBL" id="CP088156">
    <property type="protein sequence ID" value="UFZ01850.1"/>
    <property type="molecule type" value="Genomic_DNA"/>
</dbReference>
<name>A0ABY3R3I3_9BRAD</name>
<reference evidence="1" key="1">
    <citation type="journal article" date="2024" name="Antonie Van Leeuwenhoek">
        <title>Bradyrhizobium ontarionense sp. nov., a novel bacterial symbiont isolated from Aeschynomene indica (Indian jointvetch), harbours photosynthesis, nitrogen fixation and nitrous oxide (N2O) reductase genes.</title>
        <authorList>
            <person name="Bromfield E.S.P."/>
            <person name="Cloutier S."/>
        </authorList>
    </citation>
    <scope>NUCLEOTIDE SEQUENCE</scope>
    <source>
        <strain evidence="1">A19</strain>
    </source>
</reference>
<dbReference type="InterPro" id="IPR017853">
    <property type="entry name" value="GH"/>
</dbReference>
<dbReference type="SUPFAM" id="SSF51445">
    <property type="entry name" value="(Trans)glycosidases"/>
    <property type="match status" value="1"/>
</dbReference>
<organism evidence="1 2">
    <name type="scientific">Bradyrhizobium ontarionense</name>
    <dbReference type="NCBI Taxonomy" id="2898149"/>
    <lineage>
        <taxon>Bacteria</taxon>
        <taxon>Pseudomonadati</taxon>
        <taxon>Pseudomonadota</taxon>
        <taxon>Alphaproteobacteria</taxon>
        <taxon>Hyphomicrobiales</taxon>
        <taxon>Nitrobacteraceae</taxon>
        <taxon>Bradyrhizobium</taxon>
    </lineage>
</organism>
<accession>A0ABY3R3I3</accession>
<protein>
    <recommendedName>
        <fullName evidence="3">Asl1-like glycosyl hydrolase catalytic domain-containing protein</fullName>
    </recommendedName>
</protein>